<protein>
    <submittedName>
        <fullName evidence="2">Uncharacterized protein</fullName>
    </submittedName>
</protein>
<dbReference type="InParanoid" id="A0A0L0H514"/>
<reference evidence="2 3" key="1">
    <citation type="submission" date="2009-08" db="EMBL/GenBank/DDBJ databases">
        <title>The Genome Sequence of Spizellomyces punctatus strain DAOM BR117.</title>
        <authorList>
            <consortium name="The Broad Institute Genome Sequencing Platform"/>
            <person name="Russ C."/>
            <person name="Cuomo C."/>
            <person name="Shea T."/>
            <person name="Young S.K."/>
            <person name="Zeng Q."/>
            <person name="Koehrsen M."/>
            <person name="Haas B."/>
            <person name="Borodovsky M."/>
            <person name="Guigo R."/>
            <person name="Alvarado L."/>
            <person name="Berlin A."/>
            <person name="Bochicchio J."/>
            <person name="Borenstein D."/>
            <person name="Chapman S."/>
            <person name="Chen Z."/>
            <person name="Engels R."/>
            <person name="Freedman E."/>
            <person name="Gellesch M."/>
            <person name="Goldberg J."/>
            <person name="Griggs A."/>
            <person name="Gujja S."/>
            <person name="Heiman D."/>
            <person name="Hepburn T."/>
            <person name="Howarth C."/>
            <person name="Jen D."/>
            <person name="Larson L."/>
            <person name="Lewis B."/>
            <person name="Mehta T."/>
            <person name="Park D."/>
            <person name="Pearson M."/>
            <person name="Roberts A."/>
            <person name="Saif S."/>
            <person name="Shenoy N."/>
            <person name="Sisk P."/>
            <person name="Stolte C."/>
            <person name="Sykes S."/>
            <person name="Thomson T."/>
            <person name="Walk T."/>
            <person name="White J."/>
            <person name="Yandava C."/>
            <person name="Burger G."/>
            <person name="Gray M.W."/>
            <person name="Holland P.W.H."/>
            <person name="King N."/>
            <person name="Lang F.B.F."/>
            <person name="Roger A.J."/>
            <person name="Ruiz-Trillo I."/>
            <person name="Lander E."/>
            <person name="Nusbaum C."/>
        </authorList>
    </citation>
    <scope>NUCLEOTIDE SEQUENCE [LARGE SCALE GENOMIC DNA]</scope>
    <source>
        <strain evidence="2 3">DAOM BR117</strain>
    </source>
</reference>
<dbReference type="RefSeq" id="XP_016603858.1">
    <property type="nucleotide sequence ID" value="XM_016756913.1"/>
</dbReference>
<dbReference type="VEuPathDB" id="FungiDB:SPPG_08758"/>
<dbReference type="OrthoDB" id="10330724at2759"/>
<evidence type="ECO:0000256" key="1">
    <source>
        <dbReference type="SAM" id="MobiDB-lite"/>
    </source>
</evidence>
<evidence type="ECO:0000313" key="3">
    <source>
        <dbReference type="Proteomes" id="UP000053201"/>
    </source>
</evidence>
<feature type="region of interest" description="Disordered" evidence="1">
    <location>
        <begin position="1"/>
        <end position="34"/>
    </location>
</feature>
<organism evidence="2 3">
    <name type="scientific">Spizellomyces punctatus (strain DAOM BR117)</name>
    <dbReference type="NCBI Taxonomy" id="645134"/>
    <lineage>
        <taxon>Eukaryota</taxon>
        <taxon>Fungi</taxon>
        <taxon>Fungi incertae sedis</taxon>
        <taxon>Chytridiomycota</taxon>
        <taxon>Chytridiomycota incertae sedis</taxon>
        <taxon>Chytridiomycetes</taxon>
        <taxon>Spizellomycetales</taxon>
        <taxon>Spizellomycetaceae</taxon>
        <taxon>Spizellomyces</taxon>
    </lineage>
</organism>
<dbReference type="AlphaFoldDB" id="A0A0L0H514"/>
<gene>
    <name evidence="2" type="ORF">SPPG_08758</name>
</gene>
<dbReference type="EMBL" id="KQ257475">
    <property type="protein sequence ID" value="KNC95818.1"/>
    <property type="molecule type" value="Genomic_DNA"/>
</dbReference>
<dbReference type="GeneID" id="27691900"/>
<feature type="compositionally biased region" description="Low complexity" evidence="1">
    <location>
        <begin position="18"/>
        <end position="30"/>
    </location>
</feature>
<sequence>MSMFFTRRSRSPVLPLFSSSSSTSHSTSSSQEQTAVEMVDMSFVHKSHTAGYLLEDASPTPDTASDDSFLSTTSSYMSDIHVDEIEDGLPNVIRERSLPSPPSKRRVIQSLKGVFGMM</sequence>
<dbReference type="Proteomes" id="UP000053201">
    <property type="component" value="Unassembled WGS sequence"/>
</dbReference>
<proteinExistence type="predicted"/>
<keyword evidence="3" id="KW-1185">Reference proteome</keyword>
<evidence type="ECO:0000313" key="2">
    <source>
        <dbReference type="EMBL" id="KNC95818.1"/>
    </source>
</evidence>
<name>A0A0L0H514_SPIPD</name>
<accession>A0A0L0H514</accession>